<evidence type="ECO:0000256" key="1">
    <source>
        <dbReference type="SAM" id="MobiDB-lite"/>
    </source>
</evidence>
<accession>A0ABQ5BU00</accession>
<feature type="compositionally biased region" description="Acidic residues" evidence="1">
    <location>
        <begin position="116"/>
        <end position="138"/>
    </location>
</feature>
<comment type="caution">
    <text evidence="2">The sequence shown here is derived from an EMBL/GenBank/DDBJ whole genome shotgun (WGS) entry which is preliminary data.</text>
</comment>
<dbReference type="Proteomes" id="UP001151760">
    <property type="component" value="Unassembled WGS sequence"/>
</dbReference>
<name>A0ABQ5BU00_9ASTR</name>
<proteinExistence type="predicted"/>
<gene>
    <name evidence="2" type="ORF">Tco_0876957</name>
</gene>
<feature type="region of interest" description="Disordered" evidence="1">
    <location>
        <begin position="114"/>
        <end position="138"/>
    </location>
</feature>
<protein>
    <submittedName>
        <fullName evidence="2">Uncharacterized protein</fullName>
    </submittedName>
</protein>
<dbReference type="EMBL" id="BQNB010013624">
    <property type="protein sequence ID" value="GJT18251.1"/>
    <property type="molecule type" value="Genomic_DNA"/>
</dbReference>
<sequence>MDAHSTDFGLRIQINMMRCSVVRVSNEAVTSRRRRMLFRRRYRIVTPSPHTVCTILQGIWNMEMEPDLLLFFRKLGYGATDLLVYSMIIEDIVYNAETGAENFKRMGQDIVQDSIWEQDDDSEEDQEEDGDDEDTFDM</sequence>
<evidence type="ECO:0000313" key="2">
    <source>
        <dbReference type="EMBL" id="GJT18251.1"/>
    </source>
</evidence>
<keyword evidence="3" id="KW-1185">Reference proteome</keyword>
<reference evidence="2" key="2">
    <citation type="submission" date="2022-01" db="EMBL/GenBank/DDBJ databases">
        <authorList>
            <person name="Yamashiro T."/>
            <person name="Shiraishi A."/>
            <person name="Satake H."/>
            <person name="Nakayama K."/>
        </authorList>
    </citation>
    <scope>NUCLEOTIDE SEQUENCE</scope>
</reference>
<organism evidence="2 3">
    <name type="scientific">Tanacetum coccineum</name>
    <dbReference type="NCBI Taxonomy" id="301880"/>
    <lineage>
        <taxon>Eukaryota</taxon>
        <taxon>Viridiplantae</taxon>
        <taxon>Streptophyta</taxon>
        <taxon>Embryophyta</taxon>
        <taxon>Tracheophyta</taxon>
        <taxon>Spermatophyta</taxon>
        <taxon>Magnoliopsida</taxon>
        <taxon>eudicotyledons</taxon>
        <taxon>Gunneridae</taxon>
        <taxon>Pentapetalae</taxon>
        <taxon>asterids</taxon>
        <taxon>campanulids</taxon>
        <taxon>Asterales</taxon>
        <taxon>Asteraceae</taxon>
        <taxon>Asteroideae</taxon>
        <taxon>Anthemideae</taxon>
        <taxon>Anthemidinae</taxon>
        <taxon>Tanacetum</taxon>
    </lineage>
</organism>
<reference evidence="2" key="1">
    <citation type="journal article" date="2022" name="Int. J. Mol. Sci.">
        <title>Draft Genome of Tanacetum Coccineum: Genomic Comparison of Closely Related Tanacetum-Family Plants.</title>
        <authorList>
            <person name="Yamashiro T."/>
            <person name="Shiraishi A."/>
            <person name="Nakayama K."/>
            <person name="Satake H."/>
        </authorList>
    </citation>
    <scope>NUCLEOTIDE SEQUENCE</scope>
</reference>
<evidence type="ECO:0000313" key="3">
    <source>
        <dbReference type="Proteomes" id="UP001151760"/>
    </source>
</evidence>